<dbReference type="InParanoid" id="D2V3F7"/>
<proteinExistence type="inferred from homology"/>
<dbReference type="EMBL" id="GG738850">
    <property type="protein sequence ID" value="EFC48763.1"/>
    <property type="molecule type" value="Genomic_DNA"/>
</dbReference>
<evidence type="ECO:0000313" key="9">
    <source>
        <dbReference type="Proteomes" id="UP000006671"/>
    </source>
</evidence>
<gene>
    <name evidence="8" type="ORF">NAEGRDRAFT_37886</name>
</gene>
<dbReference type="InterPro" id="IPR006330">
    <property type="entry name" value="Ado/ade_deaminase"/>
</dbReference>
<dbReference type="InterPro" id="IPR001365">
    <property type="entry name" value="A_deaminase_dom"/>
</dbReference>
<dbReference type="GO" id="GO:0046103">
    <property type="term" value="P:inosine biosynthetic process"/>
    <property type="evidence" value="ECO:0007669"/>
    <property type="project" value="TreeGrafter"/>
</dbReference>
<dbReference type="GO" id="GO:0006154">
    <property type="term" value="P:adenosine catabolic process"/>
    <property type="evidence" value="ECO:0007669"/>
    <property type="project" value="TreeGrafter"/>
</dbReference>
<dbReference type="eggNOG" id="KOG1097">
    <property type="taxonomic scope" value="Eukaryota"/>
</dbReference>
<dbReference type="SUPFAM" id="SSF51556">
    <property type="entry name" value="Metallo-dependent hydrolases"/>
    <property type="match status" value="1"/>
</dbReference>
<accession>D2V3F7</accession>
<evidence type="ECO:0000256" key="2">
    <source>
        <dbReference type="ARBA" id="ARBA00006676"/>
    </source>
</evidence>
<dbReference type="PANTHER" id="PTHR11409:SF43">
    <property type="entry name" value="ADENOSINE DEAMINASE"/>
    <property type="match status" value="1"/>
</dbReference>
<dbReference type="GO" id="GO:0043103">
    <property type="term" value="P:hypoxanthine salvage"/>
    <property type="evidence" value="ECO:0007669"/>
    <property type="project" value="TreeGrafter"/>
</dbReference>
<dbReference type="GO" id="GO:0009897">
    <property type="term" value="C:external side of plasma membrane"/>
    <property type="evidence" value="ECO:0007669"/>
    <property type="project" value="TreeGrafter"/>
</dbReference>
<evidence type="ECO:0000256" key="1">
    <source>
        <dbReference type="ARBA" id="ARBA00001947"/>
    </source>
</evidence>
<name>D2V3F7_NAEGR</name>
<dbReference type="NCBIfam" id="TIGR01430">
    <property type="entry name" value="aden_deam"/>
    <property type="match status" value="1"/>
</dbReference>
<dbReference type="Pfam" id="PF00962">
    <property type="entry name" value="A_deaminase"/>
    <property type="match status" value="1"/>
</dbReference>
<dbReference type="EC" id="3.5.4.4" evidence="3"/>
<keyword evidence="6" id="KW-0862">Zinc</keyword>
<dbReference type="GO" id="GO:0046872">
    <property type="term" value="F:metal ion binding"/>
    <property type="evidence" value="ECO:0007669"/>
    <property type="project" value="UniProtKB-KW"/>
</dbReference>
<dbReference type="STRING" id="5762.D2V3F7"/>
<comment type="cofactor">
    <cofactor evidence="1">
        <name>Zn(2+)</name>
        <dbReference type="ChEBI" id="CHEBI:29105"/>
    </cofactor>
</comment>
<dbReference type="Proteomes" id="UP000006671">
    <property type="component" value="Unassembled WGS sequence"/>
</dbReference>
<dbReference type="AlphaFoldDB" id="D2V3F7"/>
<evidence type="ECO:0000256" key="4">
    <source>
        <dbReference type="ARBA" id="ARBA00022723"/>
    </source>
</evidence>
<dbReference type="InterPro" id="IPR032466">
    <property type="entry name" value="Metal_Hydrolase"/>
</dbReference>
<organism evidence="9">
    <name type="scientific">Naegleria gruberi</name>
    <name type="common">Amoeba</name>
    <dbReference type="NCBI Taxonomy" id="5762"/>
    <lineage>
        <taxon>Eukaryota</taxon>
        <taxon>Discoba</taxon>
        <taxon>Heterolobosea</taxon>
        <taxon>Tetramitia</taxon>
        <taxon>Eutetramitia</taxon>
        <taxon>Vahlkampfiidae</taxon>
        <taxon>Naegleria</taxon>
    </lineage>
</organism>
<evidence type="ECO:0000259" key="7">
    <source>
        <dbReference type="Pfam" id="PF00962"/>
    </source>
</evidence>
<keyword evidence="9" id="KW-1185">Reference proteome</keyword>
<dbReference type="GeneID" id="8848184"/>
<evidence type="ECO:0000256" key="3">
    <source>
        <dbReference type="ARBA" id="ARBA00012784"/>
    </source>
</evidence>
<dbReference type="GO" id="GO:0060169">
    <property type="term" value="P:negative regulation of adenosine receptor signaling pathway"/>
    <property type="evidence" value="ECO:0007669"/>
    <property type="project" value="TreeGrafter"/>
</dbReference>
<feature type="domain" description="Adenosine deaminase" evidence="7">
    <location>
        <begin position="8"/>
        <end position="321"/>
    </location>
</feature>
<dbReference type="KEGG" id="ngr:NAEGRDRAFT_37886"/>
<dbReference type="GO" id="GO:0005829">
    <property type="term" value="C:cytosol"/>
    <property type="evidence" value="ECO:0007669"/>
    <property type="project" value="TreeGrafter"/>
</dbReference>
<dbReference type="PANTHER" id="PTHR11409">
    <property type="entry name" value="ADENOSINE DEAMINASE"/>
    <property type="match status" value="1"/>
</dbReference>
<keyword evidence="4" id="KW-0479">Metal-binding</keyword>
<protein>
    <recommendedName>
        <fullName evidence="3">adenosine deaminase</fullName>
        <ecNumber evidence="3">3.5.4.4</ecNumber>
    </recommendedName>
</protein>
<sequence>MEQLIKIPKAELHRHLDGSLRIETMIDLAKRNNISLPSLEINELKKALTIFTSIFTYNSFITNSIERVVYEVCEDAYKDGILYLEIRFASILHTKLGLTLTQVMEYVINGINLAEKELNGFKCRLIVSGLRDLDPQIVYEMAQVAIKFQNHKVVAFDLASRELNYPANLHLKSYQLIHQNYLKSTCHAGEATDSNYIHDSIINCGVQRIGHGTRLFQDENLLKYVRDCKIALEICVTSNYQTKAVNSYKEHPLPLYFKFGIPVCICTDNTLMSNITLSEELFRIQNLFNFTNDEIIKMIRNGFEYSFLTWPEKEEMLNNFDTFISNNKF</sequence>
<dbReference type="OrthoDB" id="272271at2759"/>
<dbReference type="OMA" id="NHFTIHA"/>
<dbReference type="GO" id="GO:0004000">
    <property type="term" value="F:adenosine deaminase activity"/>
    <property type="evidence" value="ECO:0007669"/>
    <property type="project" value="TreeGrafter"/>
</dbReference>
<reference evidence="8 9" key="1">
    <citation type="journal article" date="2010" name="Cell">
        <title>The genome of Naegleria gruberi illuminates early eukaryotic versatility.</title>
        <authorList>
            <person name="Fritz-Laylin L.K."/>
            <person name="Prochnik S.E."/>
            <person name="Ginger M.L."/>
            <person name="Dacks J.B."/>
            <person name="Carpenter M.L."/>
            <person name="Field M.C."/>
            <person name="Kuo A."/>
            <person name="Paredez A."/>
            <person name="Chapman J."/>
            <person name="Pham J."/>
            <person name="Shu S."/>
            <person name="Neupane R."/>
            <person name="Cipriano M."/>
            <person name="Mancuso J."/>
            <person name="Tu H."/>
            <person name="Salamov A."/>
            <person name="Lindquist E."/>
            <person name="Shapiro H."/>
            <person name="Lucas S."/>
            <person name="Grigoriev I.V."/>
            <person name="Cande W.Z."/>
            <person name="Fulton C."/>
            <person name="Rokhsar D.S."/>
            <person name="Dawson S.C."/>
        </authorList>
    </citation>
    <scope>NUCLEOTIDE SEQUENCE [LARGE SCALE GENOMIC DNA]</scope>
    <source>
        <strain evidence="8 9">NEG-M</strain>
    </source>
</reference>
<dbReference type="VEuPathDB" id="AmoebaDB:NAEGRDRAFT_37886"/>
<evidence type="ECO:0000256" key="6">
    <source>
        <dbReference type="ARBA" id="ARBA00022833"/>
    </source>
</evidence>
<evidence type="ECO:0000256" key="5">
    <source>
        <dbReference type="ARBA" id="ARBA00022801"/>
    </source>
</evidence>
<comment type="similarity">
    <text evidence="2">Belongs to the metallo-dependent hydrolases superfamily. Adenosine and AMP deaminases family.</text>
</comment>
<dbReference type="Gene3D" id="3.20.20.140">
    <property type="entry name" value="Metal-dependent hydrolases"/>
    <property type="match status" value="1"/>
</dbReference>
<dbReference type="FunCoup" id="D2V3F7">
    <property type="interactions" value="146"/>
</dbReference>
<evidence type="ECO:0000313" key="8">
    <source>
        <dbReference type="EMBL" id="EFC48763.1"/>
    </source>
</evidence>
<keyword evidence="5" id="KW-0378">Hydrolase</keyword>
<dbReference type="RefSeq" id="XP_002681507.1">
    <property type="nucleotide sequence ID" value="XM_002681461.1"/>
</dbReference>